<evidence type="ECO:0000256" key="2">
    <source>
        <dbReference type="ARBA" id="ARBA00022729"/>
    </source>
</evidence>
<accession>A0ABU4RA58</accession>
<reference evidence="4 5" key="1">
    <citation type="submission" date="2023-11" db="EMBL/GenBank/DDBJ databases">
        <title>Unpublished Manusciprt.</title>
        <authorList>
            <person name="Saticioglu I.B."/>
            <person name="Ay H."/>
            <person name="Ajmi N."/>
            <person name="Altun S."/>
            <person name="Duman M."/>
        </authorList>
    </citation>
    <scope>NUCLEOTIDE SEQUENCE [LARGE SCALE GENOMIC DNA]</scope>
    <source>
        <strain evidence="4 5">Fl-318</strain>
    </source>
</reference>
<dbReference type="EMBL" id="JAWXVI010000005">
    <property type="protein sequence ID" value="MDX6189467.1"/>
    <property type="molecule type" value="Genomic_DNA"/>
</dbReference>
<dbReference type="PANTHER" id="PTHR34216:SF3">
    <property type="entry name" value="POLY-BETA-1,6-N-ACETYL-D-GLUCOSAMINE N-DEACETYLASE"/>
    <property type="match status" value="1"/>
</dbReference>
<keyword evidence="5" id="KW-1185">Reference proteome</keyword>
<dbReference type="InterPro" id="IPR051398">
    <property type="entry name" value="Polysacch_Deacetylase"/>
</dbReference>
<name>A0ABU4RA58_9FLAO</name>
<dbReference type="Proteomes" id="UP001273350">
    <property type="component" value="Unassembled WGS sequence"/>
</dbReference>
<dbReference type="Pfam" id="PF01522">
    <property type="entry name" value="Polysacc_deac_1"/>
    <property type="match status" value="1"/>
</dbReference>
<comment type="subcellular location">
    <subcellularLocation>
        <location evidence="1">Secreted</location>
    </subcellularLocation>
</comment>
<evidence type="ECO:0000256" key="1">
    <source>
        <dbReference type="ARBA" id="ARBA00004613"/>
    </source>
</evidence>
<dbReference type="SUPFAM" id="SSF88713">
    <property type="entry name" value="Glycoside hydrolase/deacetylase"/>
    <property type="match status" value="1"/>
</dbReference>
<dbReference type="PANTHER" id="PTHR34216">
    <property type="match status" value="1"/>
</dbReference>
<proteinExistence type="predicted"/>
<dbReference type="Gene3D" id="3.20.20.370">
    <property type="entry name" value="Glycoside hydrolase/deacetylase"/>
    <property type="match status" value="1"/>
</dbReference>
<keyword evidence="2" id="KW-0732">Signal</keyword>
<evidence type="ECO:0000313" key="5">
    <source>
        <dbReference type="Proteomes" id="UP001273350"/>
    </source>
</evidence>
<gene>
    <name evidence="4" type="ORF">SGQ83_08920</name>
</gene>
<evidence type="ECO:0000313" key="4">
    <source>
        <dbReference type="EMBL" id="MDX6189467.1"/>
    </source>
</evidence>
<protein>
    <submittedName>
        <fullName evidence="4">Polysaccharide deacetylase family protein</fullName>
    </submittedName>
</protein>
<sequence>MSIFESITVAKMKRSQLVVLLLFIALVVILFVDFDVKGDIPAAPKKKLPNQPGIVLTFDDDYVDTWYNAEKELRPYNWKATFFICKYSAFTPEQKEKLHYLQNMGHDIAGHGYNHENAVKYAAQYGLDAYIKNEILPLKEIMRKDGFDIKSFAYPDGARNSQLDKRLLKYFDFIRGTTYGELRPEAQYCYYENKRVIYGLGIDEDYEQFNLEYYKSLLLYAKKHNKIVIFYGHKTVDKVNDRLETPIGLLKQLCAFAIENNLKFYSVDDLKNLEK</sequence>
<dbReference type="InterPro" id="IPR011330">
    <property type="entry name" value="Glyco_hydro/deAcase_b/a-brl"/>
</dbReference>
<organism evidence="4 5">
    <name type="scientific">Flavobacterium cupriresistens</name>
    <dbReference type="NCBI Taxonomy" id="2893885"/>
    <lineage>
        <taxon>Bacteria</taxon>
        <taxon>Pseudomonadati</taxon>
        <taxon>Bacteroidota</taxon>
        <taxon>Flavobacteriia</taxon>
        <taxon>Flavobacteriales</taxon>
        <taxon>Flavobacteriaceae</taxon>
        <taxon>Flavobacterium</taxon>
    </lineage>
</organism>
<comment type="caution">
    <text evidence="4">The sequence shown here is derived from an EMBL/GenBank/DDBJ whole genome shotgun (WGS) entry which is preliminary data.</text>
</comment>
<dbReference type="InterPro" id="IPR002509">
    <property type="entry name" value="NODB_dom"/>
</dbReference>
<dbReference type="RefSeq" id="WP_230001819.1">
    <property type="nucleotide sequence ID" value="NZ_CP087134.1"/>
</dbReference>
<evidence type="ECO:0000259" key="3">
    <source>
        <dbReference type="Pfam" id="PF01522"/>
    </source>
</evidence>
<feature type="domain" description="NodB homology" evidence="3">
    <location>
        <begin position="50"/>
        <end position="165"/>
    </location>
</feature>